<keyword evidence="2" id="KW-1185">Reference proteome</keyword>
<dbReference type="Ensembl" id="ENSELUT00000110541.1">
    <property type="protein sequence ID" value="ENSELUP00000080402.1"/>
    <property type="gene ID" value="ENSELUG00000041043.1"/>
</dbReference>
<dbReference type="AlphaFoldDB" id="A0AAY5K1K0"/>
<evidence type="ECO:0000313" key="1">
    <source>
        <dbReference type="Ensembl" id="ENSELUP00000080402.1"/>
    </source>
</evidence>
<protein>
    <recommendedName>
        <fullName evidence="3">BCL2 interacting killer</fullName>
    </recommendedName>
</protein>
<reference evidence="1 2" key="1">
    <citation type="submission" date="2020-02" db="EMBL/GenBank/DDBJ databases">
        <title>Esox lucius (northern pike) genome, fEsoLuc1, primary haplotype.</title>
        <authorList>
            <person name="Myers G."/>
            <person name="Karagic N."/>
            <person name="Meyer A."/>
            <person name="Pippel M."/>
            <person name="Reichard M."/>
            <person name="Winkler S."/>
            <person name="Tracey A."/>
            <person name="Sims Y."/>
            <person name="Howe K."/>
            <person name="Rhie A."/>
            <person name="Formenti G."/>
            <person name="Durbin R."/>
            <person name="Fedrigo O."/>
            <person name="Jarvis E.D."/>
        </authorList>
    </citation>
    <scope>NUCLEOTIDE SEQUENCE [LARGE SCALE GENOMIC DNA]</scope>
</reference>
<name>A0AAY5K1K0_ESOLU</name>
<evidence type="ECO:0000313" key="2">
    <source>
        <dbReference type="Proteomes" id="UP000265140"/>
    </source>
</evidence>
<proteinExistence type="predicted"/>
<reference evidence="1" key="2">
    <citation type="submission" date="2025-08" db="UniProtKB">
        <authorList>
            <consortium name="Ensembl"/>
        </authorList>
    </citation>
    <scope>IDENTIFICATION</scope>
</reference>
<dbReference type="Proteomes" id="UP000265140">
    <property type="component" value="Chromosome 23"/>
</dbReference>
<evidence type="ECO:0008006" key="3">
    <source>
        <dbReference type="Google" id="ProtNLM"/>
    </source>
</evidence>
<sequence>MVEHRTEPSRVMSLRAGPGEMDITMSNQNLRAVQTIGRQLAEIGDRLDREWAERRANQWTWNPLEVTWPVYTLTRNIYRGIQGHLWGLKSLSGVVKAWLASTVHHQGTRRVEAWAAWVRTTTTILVFHICMGHKGQASIWDGEKSFYHSRTVYFSTQVSSIQPAICPVWAKAVLATVALVATATICSALWEEWIGEMLH</sequence>
<dbReference type="GeneTree" id="ENSGT01030000234980"/>
<organism evidence="1 2">
    <name type="scientific">Esox lucius</name>
    <name type="common">Northern pike</name>
    <dbReference type="NCBI Taxonomy" id="8010"/>
    <lineage>
        <taxon>Eukaryota</taxon>
        <taxon>Metazoa</taxon>
        <taxon>Chordata</taxon>
        <taxon>Craniata</taxon>
        <taxon>Vertebrata</taxon>
        <taxon>Euteleostomi</taxon>
        <taxon>Actinopterygii</taxon>
        <taxon>Neopterygii</taxon>
        <taxon>Teleostei</taxon>
        <taxon>Protacanthopterygii</taxon>
        <taxon>Esociformes</taxon>
        <taxon>Esocidae</taxon>
        <taxon>Esox</taxon>
    </lineage>
</organism>
<reference evidence="1" key="3">
    <citation type="submission" date="2025-09" db="UniProtKB">
        <authorList>
            <consortium name="Ensembl"/>
        </authorList>
    </citation>
    <scope>IDENTIFICATION</scope>
</reference>
<accession>A0AAY5K1K0</accession>